<organism evidence="2 3">
    <name type="scientific">Medicago truncatula</name>
    <name type="common">Barrel medic</name>
    <name type="synonym">Medicago tribuloides</name>
    <dbReference type="NCBI Taxonomy" id="3880"/>
    <lineage>
        <taxon>Eukaryota</taxon>
        <taxon>Viridiplantae</taxon>
        <taxon>Streptophyta</taxon>
        <taxon>Embryophyta</taxon>
        <taxon>Tracheophyta</taxon>
        <taxon>Spermatophyta</taxon>
        <taxon>Magnoliopsida</taxon>
        <taxon>eudicotyledons</taxon>
        <taxon>Gunneridae</taxon>
        <taxon>Pentapetalae</taxon>
        <taxon>rosids</taxon>
        <taxon>fabids</taxon>
        <taxon>Fabales</taxon>
        <taxon>Fabaceae</taxon>
        <taxon>Papilionoideae</taxon>
        <taxon>50 kb inversion clade</taxon>
        <taxon>NPAAA clade</taxon>
        <taxon>Hologalegina</taxon>
        <taxon>IRL clade</taxon>
        <taxon>Trifolieae</taxon>
        <taxon>Medicago</taxon>
    </lineage>
</organism>
<evidence type="ECO:0000313" key="2">
    <source>
        <dbReference type="EMBL" id="RHN46367.1"/>
    </source>
</evidence>
<name>A0A396H5Y5_MEDTR</name>
<keyword evidence="1" id="KW-0472">Membrane</keyword>
<evidence type="ECO:0000313" key="3">
    <source>
        <dbReference type="Proteomes" id="UP000265566"/>
    </source>
</evidence>
<feature type="transmembrane region" description="Helical" evidence="1">
    <location>
        <begin position="6"/>
        <end position="30"/>
    </location>
</feature>
<protein>
    <recommendedName>
        <fullName evidence="4">Transmembrane protein</fullName>
    </recommendedName>
</protein>
<accession>A0A396H5Y5</accession>
<evidence type="ECO:0000256" key="1">
    <source>
        <dbReference type="SAM" id="Phobius"/>
    </source>
</evidence>
<dbReference type="EMBL" id="PSQE01000007">
    <property type="protein sequence ID" value="RHN46367.1"/>
    <property type="molecule type" value="Genomic_DNA"/>
</dbReference>
<comment type="caution">
    <text evidence="2">The sequence shown here is derived from an EMBL/GenBank/DDBJ whole genome shotgun (WGS) entry which is preliminary data.</text>
</comment>
<evidence type="ECO:0008006" key="4">
    <source>
        <dbReference type="Google" id="ProtNLM"/>
    </source>
</evidence>
<dbReference type="AlphaFoldDB" id="A0A396H5Y5"/>
<reference evidence="3" key="1">
    <citation type="journal article" date="2018" name="Nat. Plants">
        <title>Whole-genome landscape of Medicago truncatula symbiotic genes.</title>
        <authorList>
            <person name="Pecrix Y."/>
            <person name="Staton S.E."/>
            <person name="Sallet E."/>
            <person name="Lelandais-Briere C."/>
            <person name="Moreau S."/>
            <person name="Carrere S."/>
            <person name="Blein T."/>
            <person name="Jardinaud M.F."/>
            <person name="Latrasse D."/>
            <person name="Zouine M."/>
            <person name="Zahm M."/>
            <person name="Kreplak J."/>
            <person name="Mayjonade B."/>
            <person name="Satge C."/>
            <person name="Perez M."/>
            <person name="Cauet S."/>
            <person name="Marande W."/>
            <person name="Chantry-Darmon C."/>
            <person name="Lopez-Roques C."/>
            <person name="Bouchez O."/>
            <person name="Berard A."/>
            <person name="Debelle F."/>
            <person name="Munos S."/>
            <person name="Bendahmane A."/>
            <person name="Berges H."/>
            <person name="Niebel A."/>
            <person name="Buitink J."/>
            <person name="Frugier F."/>
            <person name="Benhamed M."/>
            <person name="Crespi M."/>
            <person name="Gouzy J."/>
            <person name="Gamas P."/>
        </authorList>
    </citation>
    <scope>NUCLEOTIDE SEQUENCE [LARGE SCALE GENOMIC DNA]</scope>
    <source>
        <strain evidence="3">cv. Jemalong A17</strain>
    </source>
</reference>
<keyword evidence="1" id="KW-0812">Transmembrane</keyword>
<gene>
    <name evidence="2" type="ORF">MtrunA17_Chr7g0241471</name>
</gene>
<keyword evidence="1" id="KW-1133">Transmembrane helix</keyword>
<dbReference type="Gramene" id="rna40849">
    <property type="protein sequence ID" value="RHN46367.1"/>
    <property type="gene ID" value="gene40849"/>
</dbReference>
<proteinExistence type="predicted"/>
<sequence>MLQIFLLWFGPFIFVFAAFFAICTLFLCCLNPCMLKIFSKNLQKLSHVS</sequence>
<dbReference type="Proteomes" id="UP000265566">
    <property type="component" value="Chromosome 7"/>
</dbReference>